<proteinExistence type="predicted"/>
<dbReference type="EMBL" id="JACHMN010000002">
    <property type="protein sequence ID" value="MBB5869214.1"/>
    <property type="molecule type" value="Genomic_DNA"/>
</dbReference>
<dbReference type="Proteomes" id="UP000587527">
    <property type="component" value="Unassembled WGS sequence"/>
</dbReference>
<name>A0A841BLP9_9ACTN</name>
<sequence length="41" mass="4271">MTGHHPGTDARSTIATTLQELVLNGATAFWAAPTVGGYCRP</sequence>
<dbReference type="AlphaFoldDB" id="A0A841BLP9"/>
<accession>A0A841BLP9</accession>
<evidence type="ECO:0000313" key="1">
    <source>
        <dbReference type="EMBL" id="MBB5869214.1"/>
    </source>
</evidence>
<gene>
    <name evidence="1" type="ORF">F4553_002593</name>
</gene>
<dbReference type="RefSeq" id="WP_281395010.1">
    <property type="nucleotide sequence ID" value="NZ_JACHMN010000002.1"/>
</dbReference>
<organism evidence="1 2">
    <name type="scientific">Allocatelliglobosispora scoriae</name>
    <dbReference type="NCBI Taxonomy" id="643052"/>
    <lineage>
        <taxon>Bacteria</taxon>
        <taxon>Bacillati</taxon>
        <taxon>Actinomycetota</taxon>
        <taxon>Actinomycetes</taxon>
        <taxon>Micromonosporales</taxon>
        <taxon>Micromonosporaceae</taxon>
        <taxon>Allocatelliglobosispora</taxon>
    </lineage>
</organism>
<reference evidence="1 2" key="1">
    <citation type="submission" date="2020-08" db="EMBL/GenBank/DDBJ databases">
        <title>Sequencing the genomes of 1000 actinobacteria strains.</title>
        <authorList>
            <person name="Klenk H.-P."/>
        </authorList>
    </citation>
    <scope>NUCLEOTIDE SEQUENCE [LARGE SCALE GENOMIC DNA]</scope>
    <source>
        <strain evidence="1 2">DSM 45362</strain>
    </source>
</reference>
<protein>
    <submittedName>
        <fullName evidence="1">Uncharacterized protein</fullName>
    </submittedName>
</protein>
<comment type="caution">
    <text evidence="1">The sequence shown here is derived from an EMBL/GenBank/DDBJ whole genome shotgun (WGS) entry which is preliminary data.</text>
</comment>
<evidence type="ECO:0000313" key="2">
    <source>
        <dbReference type="Proteomes" id="UP000587527"/>
    </source>
</evidence>
<keyword evidence="2" id="KW-1185">Reference proteome</keyword>